<dbReference type="SUPFAM" id="SSF56327">
    <property type="entry name" value="LDH C-terminal domain-like"/>
    <property type="match status" value="1"/>
</dbReference>
<dbReference type="GO" id="GO:0006108">
    <property type="term" value="P:malate metabolic process"/>
    <property type="evidence" value="ECO:0007669"/>
    <property type="project" value="InterPro"/>
</dbReference>
<dbReference type="InterPro" id="IPR022383">
    <property type="entry name" value="Lactate/malate_DH_C"/>
</dbReference>
<dbReference type="GO" id="GO:0030060">
    <property type="term" value="F:L-malate dehydrogenase (NAD+) activity"/>
    <property type="evidence" value="ECO:0007669"/>
    <property type="project" value="UniProtKB-EC"/>
</dbReference>
<evidence type="ECO:0000256" key="2">
    <source>
        <dbReference type="ARBA" id="ARBA00012995"/>
    </source>
</evidence>
<feature type="binding site" evidence="6">
    <location>
        <position position="97"/>
    </location>
    <ligand>
        <name>NAD(+)</name>
        <dbReference type="ChEBI" id="CHEBI:57540"/>
    </ligand>
</feature>
<evidence type="ECO:0000259" key="10">
    <source>
        <dbReference type="Pfam" id="PF02866"/>
    </source>
</evidence>
<accession>A0A422MWW3</accession>
<evidence type="ECO:0000256" key="1">
    <source>
        <dbReference type="ARBA" id="ARBA00009613"/>
    </source>
</evidence>
<dbReference type="InterPro" id="IPR015955">
    <property type="entry name" value="Lactate_DH/Glyco_Ohase_4_C"/>
</dbReference>
<feature type="binding site" evidence="6">
    <location>
        <position position="34"/>
    </location>
    <ligand>
        <name>NAD(+)</name>
        <dbReference type="ChEBI" id="CHEBI:57540"/>
    </ligand>
</feature>
<dbReference type="EMBL" id="MKKU01001105">
    <property type="protein sequence ID" value="RNE97712.1"/>
    <property type="molecule type" value="Genomic_DNA"/>
</dbReference>
<evidence type="ECO:0000313" key="11">
    <source>
        <dbReference type="EMBL" id="RNE97712.1"/>
    </source>
</evidence>
<proteinExistence type="inferred from homology"/>
<dbReference type="FunFam" id="3.90.110.10:FF:000002">
    <property type="entry name" value="Malate dehydrogenase"/>
    <property type="match status" value="1"/>
</dbReference>
<dbReference type="InterPro" id="IPR036291">
    <property type="entry name" value="NAD(P)-bd_dom_sf"/>
</dbReference>
<evidence type="ECO:0000259" key="9">
    <source>
        <dbReference type="Pfam" id="PF00056"/>
    </source>
</evidence>
<dbReference type="EC" id="1.1.1.37" evidence="2 8"/>
<keyword evidence="3 7" id="KW-0560">Oxidoreductase</keyword>
<keyword evidence="8" id="KW-0816">Tricarboxylic acid cycle</keyword>
<evidence type="ECO:0000256" key="3">
    <source>
        <dbReference type="ARBA" id="ARBA00023002"/>
    </source>
</evidence>
<dbReference type="Gene3D" id="3.40.50.720">
    <property type="entry name" value="NAD(P)-binding Rossmann-like Domain"/>
    <property type="match status" value="1"/>
</dbReference>
<keyword evidence="4 6" id="KW-0520">NAD</keyword>
<dbReference type="Gene3D" id="3.90.110.10">
    <property type="entry name" value="Lactate dehydrogenase/glycoside hydrolase, family 4, C-terminal"/>
    <property type="match status" value="1"/>
</dbReference>
<dbReference type="AlphaFoldDB" id="A0A422MWW3"/>
<feature type="domain" description="Lactate/malate dehydrogenase C-terminal" evidence="10">
    <location>
        <begin position="149"/>
        <end position="316"/>
    </location>
</feature>
<reference evidence="11 12" key="1">
    <citation type="journal article" date="2018" name="BMC Genomics">
        <title>Genomic comparison of Trypanosoma conorhini and Trypanosoma rangeli to Trypanosoma cruzi strains of high and low virulence.</title>
        <authorList>
            <person name="Bradwell K.R."/>
            <person name="Koparde V.N."/>
            <person name="Matveyev A.V."/>
            <person name="Serrano M.G."/>
            <person name="Alves J.M."/>
            <person name="Parikh H."/>
            <person name="Huang B."/>
            <person name="Lee V."/>
            <person name="Espinosa-Alvarez O."/>
            <person name="Ortiz P.A."/>
            <person name="Costa-Martins A.G."/>
            <person name="Teixeira M.M."/>
            <person name="Buck G.A."/>
        </authorList>
    </citation>
    <scope>NUCLEOTIDE SEQUENCE [LARGE SCALE GENOMIC DNA]</scope>
    <source>
        <strain evidence="11 12">025E</strain>
    </source>
</reference>
<evidence type="ECO:0000256" key="4">
    <source>
        <dbReference type="ARBA" id="ARBA00023027"/>
    </source>
</evidence>
<comment type="catalytic activity">
    <reaction evidence="8">
        <text>(S)-malate + NAD(+) = oxaloacetate + NADH + H(+)</text>
        <dbReference type="Rhea" id="RHEA:21432"/>
        <dbReference type="ChEBI" id="CHEBI:15378"/>
        <dbReference type="ChEBI" id="CHEBI:15589"/>
        <dbReference type="ChEBI" id="CHEBI:16452"/>
        <dbReference type="ChEBI" id="CHEBI:57540"/>
        <dbReference type="ChEBI" id="CHEBI:57945"/>
        <dbReference type="EC" id="1.1.1.37"/>
    </reaction>
</comment>
<evidence type="ECO:0000256" key="5">
    <source>
        <dbReference type="PIRSR" id="PIRSR000102-1"/>
    </source>
</evidence>
<organism evidence="11 12">
    <name type="scientific">Trypanosoma conorhini</name>
    <dbReference type="NCBI Taxonomy" id="83891"/>
    <lineage>
        <taxon>Eukaryota</taxon>
        <taxon>Discoba</taxon>
        <taxon>Euglenozoa</taxon>
        <taxon>Kinetoplastea</taxon>
        <taxon>Metakinetoplastina</taxon>
        <taxon>Trypanosomatida</taxon>
        <taxon>Trypanosomatidae</taxon>
        <taxon>Trypanosoma</taxon>
    </lineage>
</organism>
<gene>
    <name evidence="11" type="ORF">Tco025E_09453</name>
</gene>
<dbReference type="OrthoDB" id="4069699at2759"/>
<protein>
    <recommendedName>
        <fullName evidence="2 8">Malate dehydrogenase</fullName>
        <ecNumber evidence="2 8">1.1.1.37</ecNumber>
    </recommendedName>
</protein>
<feature type="binding site" evidence="6">
    <location>
        <begin position="3"/>
        <end position="9"/>
    </location>
    <ligand>
        <name>NAD(+)</name>
        <dbReference type="ChEBI" id="CHEBI:57540"/>
    </ligand>
</feature>
<dbReference type="InterPro" id="IPR001252">
    <property type="entry name" value="Malate_DH_AS"/>
</dbReference>
<feature type="domain" description="Lactate/malate dehydrogenase N-terminal" evidence="9">
    <location>
        <begin position="1"/>
        <end position="138"/>
    </location>
</feature>
<dbReference type="SUPFAM" id="SSF51735">
    <property type="entry name" value="NAD(P)-binding Rossmann-fold domains"/>
    <property type="match status" value="1"/>
</dbReference>
<evidence type="ECO:0000256" key="8">
    <source>
        <dbReference type="RuleBase" id="RU003405"/>
    </source>
</evidence>
<dbReference type="GO" id="GO:0006099">
    <property type="term" value="P:tricarboxylic acid cycle"/>
    <property type="evidence" value="ECO:0007669"/>
    <property type="project" value="UniProtKB-KW"/>
</dbReference>
<dbReference type="InterPro" id="IPR010945">
    <property type="entry name" value="Malate_DH_type2"/>
</dbReference>
<dbReference type="FunFam" id="3.40.50.720:FF:000010">
    <property type="entry name" value="Malate dehydrogenase"/>
    <property type="match status" value="1"/>
</dbReference>
<dbReference type="RefSeq" id="XP_029223671.1">
    <property type="nucleotide sequence ID" value="XM_029376272.1"/>
</dbReference>
<dbReference type="GeneID" id="40323064"/>
<keyword evidence="12" id="KW-1185">Reference proteome</keyword>
<dbReference type="PANTHER" id="PTHR23382">
    <property type="entry name" value="MALATE DEHYDROGENASE"/>
    <property type="match status" value="1"/>
</dbReference>
<name>A0A422MWW3_9TRYP</name>
<dbReference type="Pfam" id="PF00056">
    <property type="entry name" value="Ldh_1_N"/>
    <property type="match status" value="1"/>
</dbReference>
<dbReference type="InterPro" id="IPR001557">
    <property type="entry name" value="L-lactate/malate_DH"/>
</dbReference>
<feature type="active site" description="Proton acceptor" evidence="5">
    <location>
        <position position="180"/>
    </location>
</feature>
<sequence>VTGAAGQAGYAMLPLIASGRMLGPKQRLQLNLLDVEPVMSVLEGVRAELVDCAFPLVDRVLATPDPKVAFEQADFAIMFGSVPLKPGMLRKDLLRGNARLIEEQGRVLGEVAHPDCRVCIVTNPANTMAHVLLNASNGKLKPENVTALTRLDQNRATALVAERSRALVDDVNNCIVWGNHSSTQVPDFNSATVKGVPVREAVKDDAFLDGEFMTIVRERWLEVLRLRGRSSALSAASATVDHVRDWMLGTPEGTHVSMVVRSDGNPYGVPPGLFFSFPVTCSAGEWQFFENATVTPKVADLLAATTKELAEERAQAESARLEAA</sequence>
<comment type="caution">
    <text evidence="11">The sequence shown here is derived from an EMBL/GenBank/DDBJ whole genome shotgun (WGS) entry which is preliminary data.</text>
</comment>
<feature type="non-terminal residue" evidence="11">
    <location>
        <position position="1"/>
    </location>
</feature>
<dbReference type="NCBIfam" id="NF003916">
    <property type="entry name" value="PRK05442.1"/>
    <property type="match status" value="1"/>
</dbReference>
<evidence type="ECO:0000256" key="7">
    <source>
        <dbReference type="RuleBase" id="RU003369"/>
    </source>
</evidence>
<dbReference type="PIRSF" id="PIRSF000102">
    <property type="entry name" value="Lac_mal_DH"/>
    <property type="match status" value="1"/>
</dbReference>
<evidence type="ECO:0000313" key="12">
    <source>
        <dbReference type="Proteomes" id="UP000284403"/>
    </source>
</evidence>
<evidence type="ECO:0000256" key="6">
    <source>
        <dbReference type="PIRSR" id="PIRSR000102-3"/>
    </source>
</evidence>
<dbReference type="NCBIfam" id="TIGR01759">
    <property type="entry name" value="MalateDH-SF1"/>
    <property type="match status" value="1"/>
</dbReference>
<dbReference type="InterPro" id="IPR001236">
    <property type="entry name" value="Lactate/malate_DH_N"/>
</dbReference>
<feature type="binding site" evidence="6">
    <location>
        <begin position="121"/>
        <end position="123"/>
    </location>
    <ligand>
        <name>NAD(+)</name>
        <dbReference type="ChEBI" id="CHEBI:57540"/>
    </ligand>
</feature>
<comment type="similarity">
    <text evidence="1">Belongs to the LDH/MDH superfamily. MDH type 2 family.</text>
</comment>
<dbReference type="PROSITE" id="PS00068">
    <property type="entry name" value="MDH"/>
    <property type="match status" value="1"/>
</dbReference>
<dbReference type="Pfam" id="PF02866">
    <property type="entry name" value="Ldh_1_C"/>
    <property type="match status" value="1"/>
</dbReference>
<dbReference type="Proteomes" id="UP000284403">
    <property type="component" value="Unassembled WGS sequence"/>
</dbReference>